<organism evidence="2 3">
    <name type="scientific">Ralstonia solanacearum</name>
    <name type="common">Pseudomonas solanacearum</name>
    <dbReference type="NCBI Taxonomy" id="305"/>
    <lineage>
        <taxon>Bacteria</taxon>
        <taxon>Pseudomonadati</taxon>
        <taxon>Pseudomonadota</taxon>
        <taxon>Betaproteobacteria</taxon>
        <taxon>Burkholderiales</taxon>
        <taxon>Burkholderiaceae</taxon>
        <taxon>Ralstonia</taxon>
        <taxon>Ralstonia solanacearum species complex</taxon>
    </lineage>
</organism>
<gene>
    <name evidence="2" type="ORF">LBW59_13180</name>
</gene>
<evidence type="ECO:0000313" key="3">
    <source>
        <dbReference type="Proteomes" id="UP001144050"/>
    </source>
</evidence>
<keyword evidence="1" id="KW-0472">Membrane</keyword>
<feature type="transmembrane region" description="Helical" evidence="1">
    <location>
        <begin position="99"/>
        <end position="119"/>
    </location>
</feature>
<proteinExistence type="predicted"/>
<dbReference type="EMBL" id="JAIVFG010000020">
    <property type="protein sequence ID" value="MDB0571718.1"/>
    <property type="molecule type" value="Genomic_DNA"/>
</dbReference>
<evidence type="ECO:0000256" key="1">
    <source>
        <dbReference type="SAM" id="Phobius"/>
    </source>
</evidence>
<reference evidence="2" key="1">
    <citation type="submission" date="2021-09" db="EMBL/GenBank/DDBJ databases">
        <title>Genomic analysis of Ralstonia spp.</title>
        <authorList>
            <person name="Aburjaile F."/>
            <person name="Ariute J.C."/>
            <person name="Pais A.K.L."/>
            <person name="Albuquerque G.M.R."/>
            <person name="Silva A.M.F."/>
            <person name="Brenig B."/>
            <person name="Azevedo V."/>
            <person name="Matiuzzi M."/>
            <person name="Ramos R."/>
            <person name="Goes-Neto A."/>
            <person name="Soares S."/>
            <person name="Iseppon A.M.B."/>
            <person name="Souza E."/>
            <person name="Gama M."/>
        </authorList>
    </citation>
    <scope>NUCLEOTIDE SEQUENCE</scope>
    <source>
        <strain evidence="2">CCRMRs91</strain>
    </source>
</reference>
<evidence type="ECO:0008006" key="4">
    <source>
        <dbReference type="Google" id="ProtNLM"/>
    </source>
</evidence>
<sequence length="125" mass="13754">MSFYLKAAFYAALGMVGLWRAWEGSRHGSLLVFHAKSGGAHVAHAAGPTAGSFWFELILMGGIGVFFTAAFCAIVWVRCFGSPDRQASLRQWLTTDDEAFWRVPGWVLILVAVAVAFFFKHIARA</sequence>
<accession>A0AAW5ZQ27</accession>
<comment type="caution">
    <text evidence="2">The sequence shown here is derived from an EMBL/GenBank/DDBJ whole genome shotgun (WGS) entry which is preliminary data.</text>
</comment>
<dbReference type="AlphaFoldDB" id="A0AAW5ZQ27"/>
<keyword evidence="1" id="KW-0812">Transmembrane</keyword>
<protein>
    <recommendedName>
        <fullName evidence="4">Transmembrane protein</fullName>
    </recommendedName>
</protein>
<dbReference type="Proteomes" id="UP001144050">
    <property type="component" value="Unassembled WGS sequence"/>
</dbReference>
<feature type="transmembrane region" description="Helical" evidence="1">
    <location>
        <begin position="57"/>
        <end position="78"/>
    </location>
</feature>
<dbReference type="RefSeq" id="WP_271656676.1">
    <property type="nucleotide sequence ID" value="NZ_JAIVFG010000020.1"/>
</dbReference>
<name>A0AAW5ZQ27_RALSL</name>
<keyword evidence="1" id="KW-1133">Transmembrane helix</keyword>
<evidence type="ECO:0000313" key="2">
    <source>
        <dbReference type="EMBL" id="MDB0571718.1"/>
    </source>
</evidence>